<feature type="domain" description="Response regulatory" evidence="19">
    <location>
        <begin position="809"/>
        <end position="926"/>
    </location>
</feature>
<evidence type="ECO:0000256" key="4">
    <source>
        <dbReference type="ARBA" id="ARBA00012438"/>
    </source>
</evidence>
<organism evidence="21 22">
    <name type="scientific">Heyndrickxia coagulans</name>
    <name type="common">Weizmannia coagulans</name>
    <dbReference type="NCBI Taxonomy" id="1398"/>
    <lineage>
        <taxon>Bacteria</taxon>
        <taxon>Bacillati</taxon>
        <taxon>Bacillota</taxon>
        <taxon>Bacilli</taxon>
        <taxon>Bacillales</taxon>
        <taxon>Bacillaceae</taxon>
        <taxon>Heyndrickxia</taxon>
    </lineage>
</organism>
<evidence type="ECO:0000256" key="9">
    <source>
        <dbReference type="ARBA" id="ARBA00022777"/>
    </source>
</evidence>
<dbReference type="InterPro" id="IPR001789">
    <property type="entry name" value="Sig_transdc_resp-reg_receiver"/>
</dbReference>
<evidence type="ECO:0000256" key="15">
    <source>
        <dbReference type="SAM" id="Coils"/>
    </source>
</evidence>
<evidence type="ECO:0000256" key="11">
    <source>
        <dbReference type="ARBA" id="ARBA00023012"/>
    </source>
</evidence>
<dbReference type="InterPro" id="IPR003018">
    <property type="entry name" value="GAF"/>
</dbReference>
<dbReference type="InterPro" id="IPR003661">
    <property type="entry name" value="HisK_dim/P_dom"/>
</dbReference>
<dbReference type="SMART" id="SM00304">
    <property type="entry name" value="HAMP"/>
    <property type="match status" value="1"/>
</dbReference>
<evidence type="ECO:0000256" key="7">
    <source>
        <dbReference type="ARBA" id="ARBA00022679"/>
    </source>
</evidence>
<dbReference type="PROSITE" id="PS50109">
    <property type="entry name" value="HIS_KIN"/>
    <property type="match status" value="1"/>
</dbReference>
<feature type="transmembrane region" description="Helical" evidence="17">
    <location>
        <begin position="16"/>
        <end position="35"/>
    </location>
</feature>
<keyword evidence="8" id="KW-0547">Nucleotide-binding</keyword>
<dbReference type="InterPro" id="IPR024478">
    <property type="entry name" value="HlyB_4HB_MCP"/>
</dbReference>
<keyword evidence="17" id="KW-1133">Transmembrane helix</keyword>
<evidence type="ECO:0000259" key="19">
    <source>
        <dbReference type="PROSITE" id="PS50110"/>
    </source>
</evidence>
<dbReference type="GO" id="GO:0000155">
    <property type="term" value="F:phosphorelay sensor kinase activity"/>
    <property type="evidence" value="ECO:0007669"/>
    <property type="project" value="InterPro"/>
</dbReference>
<dbReference type="PANTHER" id="PTHR45339:SF1">
    <property type="entry name" value="HYBRID SIGNAL TRANSDUCTION HISTIDINE KINASE J"/>
    <property type="match status" value="1"/>
</dbReference>
<evidence type="ECO:0000256" key="10">
    <source>
        <dbReference type="ARBA" id="ARBA00022840"/>
    </source>
</evidence>
<dbReference type="FunFam" id="3.30.565.10:FF:000010">
    <property type="entry name" value="Sensor histidine kinase RcsC"/>
    <property type="match status" value="1"/>
</dbReference>
<keyword evidence="7" id="KW-0808">Transferase</keyword>
<gene>
    <name evidence="21" type="ORF">HMPREF3213_03518</name>
</gene>
<proteinExistence type="inferred from homology"/>
<evidence type="ECO:0000256" key="1">
    <source>
        <dbReference type="ARBA" id="ARBA00000085"/>
    </source>
</evidence>
<feature type="domain" description="Histidine kinase" evidence="18">
    <location>
        <begin position="533"/>
        <end position="767"/>
    </location>
</feature>
<evidence type="ECO:0000259" key="18">
    <source>
        <dbReference type="PROSITE" id="PS50109"/>
    </source>
</evidence>
<dbReference type="GO" id="GO:0005886">
    <property type="term" value="C:plasma membrane"/>
    <property type="evidence" value="ECO:0007669"/>
    <property type="project" value="UniProtKB-SubCell"/>
</dbReference>
<dbReference type="Gene3D" id="6.10.340.10">
    <property type="match status" value="1"/>
</dbReference>
<comment type="catalytic activity">
    <reaction evidence="1">
        <text>ATP + protein L-histidine = ADP + protein N-phospho-L-histidine.</text>
        <dbReference type="EC" id="2.7.13.3"/>
    </reaction>
</comment>
<protein>
    <recommendedName>
        <fullName evidence="13">Circadian input-output histidine kinase CikA</fullName>
        <ecNumber evidence="4">2.7.13.3</ecNumber>
    </recommendedName>
</protein>
<keyword evidence="15" id="KW-0175">Coiled coil</keyword>
<dbReference type="SMART" id="SM00387">
    <property type="entry name" value="HATPase_c"/>
    <property type="match status" value="1"/>
</dbReference>
<dbReference type="AlphaFoldDB" id="A0A133KBT7"/>
<dbReference type="Pfam" id="PF00672">
    <property type="entry name" value="HAMP"/>
    <property type="match status" value="1"/>
</dbReference>
<dbReference type="InterPro" id="IPR003660">
    <property type="entry name" value="HAMP_dom"/>
</dbReference>
<evidence type="ECO:0000259" key="20">
    <source>
        <dbReference type="PROSITE" id="PS50885"/>
    </source>
</evidence>
<evidence type="ECO:0000256" key="2">
    <source>
        <dbReference type="ARBA" id="ARBA00004651"/>
    </source>
</evidence>
<dbReference type="PRINTS" id="PR00344">
    <property type="entry name" value="BCTRLSENSOR"/>
</dbReference>
<evidence type="ECO:0000256" key="14">
    <source>
        <dbReference type="PROSITE-ProRule" id="PRU00169"/>
    </source>
</evidence>
<dbReference type="CDD" id="cd00082">
    <property type="entry name" value="HisKA"/>
    <property type="match status" value="1"/>
</dbReference>
<dbReference type="Pfam" id="PF00072">
    <property type="entry name" value="Response_reg"/>
    <property type="match status" value="1"/>
</dbReference>
<keyword evidence="12 17" id="KW-0472">Membrane</keyword>
<accession>A0A133KBT7</accession>
<dbReference type="SUPFAM" id="SSF55874">
    <property type="entry name" value="ATPase domain of HSP90 chaperone/DNA topoisomerase II/histidine kinase"/>
    <property type="match status" value="1"/>
</dbReference>
<dbReference type="InterPro" id="IPR036097">
    <property type="entry name" value="HisK_dim/P_sf"/>
</dbReference>
<evidence type="ECO:0000256" key="5">
    <source>
        <dbReference type="ARBA" id="ARBA00022475"/>
    </source>
</evidence>
<dbReference type="PROSITE" id="PS50885">
    <property type="entry name" value="HAMP"/>
    <property type="match status" value="1"/>
</dbReference>
<dbReference type="SUPFAM" id="SSF47384">
    <property type="entry name" value="Homodimeric domain of signal transducing histidine kinase"/>
    <property type="match status" value="1"/>
</dbReference>
<feature type="modified residue" description="4-aspartylphosphate" evidence="14">
    <location>
        <position position="859"/>
    </location>
</feature>
<evidence type="ECO:0000256" key="13">
    <source>
        <dbReference type="ARBA" id="ARBA00074306"/>
    </source>
</evidence>
<dbReference type="Gene3D" id="3.30.450.40">
    <property type="match status" value="1"/>
</dbReference>
<feature type="domain" description="HAMP" evidence="20">
    <location>
        <begin position="213"/>
        <end position="267"/>
    </location>
</feature>
<keyword evidence="5" id="KW-1003">Cell membrane</keyword>
<dbReference type="EC" id="2.7.13.3" evidence="4"/>
<dbReference type="SUPFAM" id="SSF52172">
    <property type="entry name" value="CheY-like"/>
    <property type="match status" value="1"/>
</dbReference>
<dbReference type="SMART" id="SM00065">
    <property type="entry name" value="GAF"/>
    <property type="match status" value="1"/>
</dbReference>
<feature type="coiled-coil region" evidence="15">
    <location>
        <begin position="88"/>
        <end position="131"/>
    </location>
</feature>
<keyword evidence="10" id="KW-0067">ATP-binding</keyword>
<evidence type="ECO:0000256" key="8">
    <source>
        <dbReference type="ARBA" id="ARBA00022741"/>
    </source>
</evidence>
<dbReference type="CDD" id="cd16922">
    <property type="entry name" value="HATPase_EvgS-ArcB-TorS-like"/>
    <property type="match status" value="1"/>
</dbReference>
<keyword evidence="9 21" id="KW-0418">Kinase</keyword>
<dbReference type="Gene3D" id="3.40.50.2300">
    <property type="match status" value="1"/>
</dbReference>
<dbReference type="EMBL" id="LRPN01000180">
    <property type="protein sequence ID" value="KWZ77036.1"/>
    <property type="molecule type" value="Genomic_DNA"/>
</dbReference>
<dbReference type="SMART" id="SM00448">
    <property type="entry name" value="REC"/>
    <property type="match status" value="1"/>
</dbReference>
<keyword evidence="6 14" id="KW-0597">Phosphoprotein</keyword>
<dbReference type="Proteomes" id="UP000070376">
    <property type="component" value="Unassembled WGS sequence"/>
</dbReference>
<comment type="caution">
    <text evidence="21">The sequence shown here is derived from an EMBL/GenBank/DDBJ whole genome shotgun (WGS) entry which is preliminary data.</text>
</comment>
<dbReference type="Pfam" id="PF02518">
    <property type="entry name" value="HATPase_c"/>
    <property type="match status" value="1"/>
</dbReference>
<reference evidence="22" key="1">
    <citation type="submission" date="2016-01" db="EMBL/GenBank/DDBJ databases">
        <authorList>
            <person name="Mitreva M."/>
            <person name="Pepin K.H."/>
            <person name="Mihindukulasuriya K.A."/>
            <person name="Fulton R."/>
            <person name="Fronick C."/>
            <person name="O'Laughlin M."/>
            <person name="Miner T."/>
            <person name="Herter B."/>
            <person name="Rosa B.A."/>
            <person name="Cordes M."/>
            <person name="Tomlinson C."/>
            <person name="Wollam A."/>
            <person name="Palsikar V.B."/>
            <person name="Mardis E.R."/>
            <person name="Wilson R.K."/>
        </authorList>
    </citation>
    <scope>NUCLEOTIDE SEQUENCE [LARGE SCALE GENOMIC DNA]</scope>
    <source>
        <strain evidence="22">GED7749B</strain>
    </source>
</reference>
<evidence type="ECO:0000256" key="16">
    <source>
        <dbReference type="SAM" id="MobiDB-lite"/>
    </source>
</evidence>
<dbReference type="Pfam" id="PF12729">
    <property type="entry name" value="4HB_MCP_1"/>
    <property type="match status" value="1"/>
</dbReference>
<feature type="compositionally biased region" description="Low complexity" evidence="16">
    <location>
        <begin position="455"/>
        <end position="482"/>
    </location>
</feature>
<evidence type="ECO:0000256" key="17">
    <source>
        <dbReference type="SAM" id="Phobius"/>
    </source>
</evidence>
<dbReference type="Gene3D" id="1.10.287.130">
    <property type="match status" value="1"/>
</dbReference>
<dbReference type="InterPro" id="IPR004358">
    <property type="entry name" value="Sig_transdc_His_kin-like_C"/>
</dbReference>
<dbReference type="PATRIC" id="fig|1398.22.peg.3524"/>
<dbReference type="GO" id="GO:0005524">
    <property type="term" value="F:ATP binding"/>
    <property type="evidence" value="ECO:0007669"/>
    <property type="project" value="UniProtKB-KW"/>
</dbReference>
<comment type="subcellular location">
    <subcellularLocation>
        <location evidence="2">Cell membrane</location>
        <topology evidence="2">Multi-pass membrane protein</topology>
    </subcellularLocation>
</comment>
<feature type="transmembrane region" description="Helical" evidence="17">
    <location>
        <begin position="189"/>
        <end position="212"/>
    </location>
</feature>
<dbReference type="PANTHER" id="PTHR45339">
    <property type="entry name" value="HYBRID SIGNAL TRANSDUCTION HISTIDINE KINASE J"/>
    <property type="match status" value="1"/>
</dbReference>
<dbReference type="SUPFAM" id="SSF55781">
    <property type="entry name" value="GAF domain-like"/>
    <property type="match status" value="1"/>
</dbReference>
<dbReference type="Pfam" id="PF13185">
    <property type="entry name" value="GAF_2"/>
    <property type="match status" value="1"/>
</dbReference>
<dbReference type="InterPro" id="IPR036890">
    <property type="entry name" value="HATPase_C_sf"/>
</dbReference>
<dbReference type="InterPro" id="IPR011006">
    <property type="entry name" value="CheY-like_superfamily"/>
</dbReference>
<name>A0A133KBT7_HEYCO</name>
<dbReference type="InterPro" id="IPR029016">
    <property type="entry name" value="GAF-like_dom_sf"/>
</dbReference>
<dbReference type="SMART" id="SM00388">
    <property type="entry name" value="HisKA"/>
    <property type="match status" value="1"/>
</dbReference>
<comment type="similarity">
    <text evidence="3">In the N-terminal section; belongs to the phytochrome family.</text>
</comment>
<dbReference type="InterPro" id="IPR005467">
    <property type="entry name" value="His_kinase_dom"/>
</dbReference>
<evidence type="ECO:0000256" key="3">
    <source>
        <dbReference type="ARBA" id="ARBA00006402"/>
    </source>
</evidence>
<dbReference type="CDD" id="cd17546">
    <property type="entry name" value="REC_hyHK_CKI1_RcsC-like"/>
    <property type="match status" value="1"/>
</dbReference>
<evidence type="ECO:0000313" key="22">
    <source>
        <dbReference type="Proteomes" id="UP000070376"/>
    </source>
</evidence>
<dbReference type="InterPro" id="IPR003594">
    <property type="entry name" value="HATPase_dom"/>
</dbReference>
<evidence type="ECO:0000256" key="12">
    <source>
        <dbReference type="ARBA" id="ARBA00023136"/>
    </source>
</evidence>
<evidence type="ECO:0000256" key="6">
    <source>
        <dbReference type="ARBA" id="ARBA00022553"/>
    </source>
</evidence>
<sequence length="929" mass="104271">MEKQGEESMGFKKKQYAGFGVILAFMLVTAVVMLVSMNHMKKNMSEIVQDRYVKVKMATEIQLLFSQSDRELLAIINDEKASGTETAIQNITDNRAKIESRLNQLDNILNHNQAKDILAKLQNEFASYTETEETIINDARHNKTVPSGVISDYQTKRSHLTGYITDFKNFQENLMSKAMKNASQLEKKLLQMIVVSSGLMIAVMLFIAYWIVSGTAKSLNNISKVMTHINYDDLTSLPRVDVKTEDEIGEIGAAFNRMAASLEQASQKEKNYIEQISERNWMQTTLAEMATMYQNITHINTLAERFIQKAVPVMAASMGAFYLKRGEKTKAEFVKIAAYAEDRGNPGREKFSYGEGLAGQCALEKESRIITDVPENYSLISTGLGEAKPRSILIAPVIYEEEVLAVLELASLEEFTPARLELIKQINHTLGMAINSVLSRMEVERLLKESQMMTEELQAQSEELQSQSEELQAQSEELQSQSEELRMINEQLEERTKEAEKRAQELEKTKHQLEEKAEQLIQSSQYKSEFLANMSHELRTPLNSILLLSEMLADESEEGNLTEEQKEFARVIHSSGSDLLNLINDILDLSKVEAGKMEIVIEETNTRELPVYVGNQFAYLAEQKGLELKIDVDDNVPDLIYTDQRRFQQIVKNLLSNAVKFTENGSVTFRMRKVSAETAGKYVKTEGADSWLEVAVQDTGIGIPEKKQDLIFEAFQQGDGATGRKYGGTGLGLSICREFARLLGGTICLDSTVGKGSTFILYIPSLPNGMTATEEVPASESEAAPALLHEEDQQPGEEESADQALRNKTVLICDDDNRNIYALKKALSKEGMKVLVSQNGFECLDMLDLHKEVDIVLMDIMMPGMDGYETMQRIRKNDAFADLPIIALTAKAMKGDRQKCLDAGATDYISKPLKMDQLLSVMRVWLPLE</sequence>
<keyword evidence="11" id="KW-0902">Two-component regulatory system</keyword>
<evidence type="ECO:0000313" key="21">
    <source>
        <dbReference type="EMBL" id="KWZ77036.1"/>
    </source>
</evidence>
<dbReference type="Pfam" id="PF00512">
    <property type="entry name" value="HisKA"/>
    <property type="match status" value="1"/>
</dbReference>
<dbReference type="Gene3D" id="3.30.565.10">
    <property type="entry name" value="Histidine kinase-like ATPase, C-terminal domain"/>
    <property type="match status" value="1"/>
</dbReference>
<feature type="region of interest" description="Disordered" evidence="16">
    <location>
        <begin position="454"/>
        <end position="482"/>
    </location>
</feature>
<dbReference type="CDD" id="cd06225">
    <property type="entry name" value="HAMP"/>
    <property type="match status" value="1"/>
</dbReference>
<dbReference type="PROSITE" id="PS50110">
    <property type="entry name" value="RESPONSE_REGULATORY"/>
    <property type="match status" value="1"/>
</dbReference>
<keyword evidence="17" id="KW-0812">Transmembrane</keyword>